<feature type="modified residue" description="4-aspartylphosphate" evidence="2">
    <location>
        <position position="69"/>
    </location>
</feature>
<dbReference type="PANTHER" id="PTHR43156">
    <property type="entry name" value="STAGE II SPORULATION PROTEIN E-RELATED"/>
    <property type="match status" value="1"/>
</dbReference>
<dbReference type="Gene3D" id="3.40.50.2300">
    <property type="match status" value="1"/>
</dbReference>
<dbReference type="SUPFAM" id="SSF52172">
    <property type="entry name" value="CheY-like"/>
    <property type="match status" value="1"/>
</dbReference>
<dbReference type="Proteomes" id="UP001431963">
    <property type="component" value="Unassembled WGS sequence"/>
</dbReference>
<evidence type="ECO:0000313" key="4">
    <source>
        <dbReference type="EMBL" id="MEH7828701.1"/>
    </source>
</evidence>
<comment type="caution">
    <text evidence="4">The sequence shown here is derived from an EMBL/GenBank/DDBJ whole genome shotgun (WGS) entry which is preliminary data.</text>
</comment>
<accession>A0ABU8BVI0</accession>
<protein>
    <submittedName>
        <fullName evidence="4">SpoIIE family protein phosphatase</fullName>
    </submittedName>
</protein>
<evidence type="ECO:0000256" key="1">
    <source>
        <dbReference type="ARBA" id="ARBA00022801"/>
    </source>
</evidence>
<dbReference type="SMART" id="SM00448">
    <property type="entry name" value="REC"/>
    <property type="match status" value="1"/>
</dbReference>
<gene>
    <name evidence="4" type="ORF">V6590_11105</name>
</gene>
<evidence type="ECO:0000256" key="2">
    <source>
        <dbReference type="PROSITE-ProRule" id="PRU00169"/>
    </source>
</evidence>
<dbReference type="InterPro" id="IPR011006">
    <property type="entry name" value="CheY-like_superfamily"/>
</dbReference>
<dbReference type="Gene3D" id="3.60.40.10">
    <property type="entry name" value="PPM-type phosphatase domain"/>
    <property type="match status" value="1"/>
</dbReference>
<feature type="domain" description="Response regulatory" evidence="3">
    <location>
        <begin position="20"/>
        <end position="136"/>
    </location>
</feature>
<dbReference type="InterPro" id="IPR001932">
    <property type="entry name" value="PPM-type_phosphatase-like_dom"/>
</dbReference>
<dbReference type="CDD" id="cd17574">
    <property type="entry name" value="REC_OmpR"/>
    <property type="match status" value="1"/>
</dbReference>
<name>A0ABU8BVI0_9RHOB</name>
<dbReference type="EMBL" id="JBALHR010000005">
    <property type="protein sequence ID" value="MEH7828701.1"/>
    <property type="molecule type" value="Genomic_DNA"/>
</dbReference>
<keyword evidence="5" id="KW-1185">Reference proteome</keyword>
<dbReference type="PROSITE" id="PS50110">
    <property type="entry name" value="RESPONSE_REGULATORY"/>
    <property type="match status" value="1"/>
</dbReference>
<dbReference type="InterPro" id="IPR036457">
    <property type="entry name" value="PPM-type-like_dom_sf"/>
</dbReference>
<dbReference type="Pfam" id="PF00072">
    <property type="entry name" value="Response_reg"/>
    <property type="match status" value="1"/>
</dbReference>
<evidence type="ECO:0000313" key="5">
    <source>
        <dbReference type="Proteomes" id="UP001431963"/>
    </source>
</evidence>
<dbReference type="Pfam" id="PF07228">
    <property type="entry name" value="SpoIIE"/>
    <property type="match status" value="1"/>
</dbReference>
<dbReference type="PANTHER" id="PTHR43156:SF2">
    <property type="entry name" value="STAGE II SPORULATION PROTEIN E"/>
    <property type="match status" value="1"/>
</dbReference>
<dbReference type="InterPro" id="IPR052016">
    <property type="entry name" value="Bact_Sigma-Reg"/>
</dbReference>
<dbReference type="SUPFAM" id="SSF81606">
    <property type="entry name" value="PP2C-like"/>
    <property type="match status" value="1"/>
</dbReference>
<reference evidence="4" key="1">
    <citation type="submission" date="2024-02" db="EMBL/GenBank/DDBJ databases">
        <title>Genome sequences of strain Gemmobacter sp. JM10B15.</title>
        <authorList>
            <person name="Zhang M."/>
        </authorList>
    </citation>
    <scope>NUCLEOTIDE SEQUENCE</scope>
    <source>
        <strain evidence="4">JM10B15</strain>
    </source>
</reference>
<dbReference type="SMART" id="SM00331">
    <property type="entry name" value="PP2C_SIG"/>
    <property type="match status" value="1"/>
</dbReference>
<dbReference type="InterPro" id="IPR001789">
    <property type="entry name" value="Sig_transdc_resp-reg_receiver"/>
</dbReference>
<evidence type="ECO:0000259" key="3">
    <source>
        <dbReference type="PROSITE" id="PS50110"/>
    </source>
</evidence>
<sequence length="420" mass="46343">MLQSNPVETSVSPPADQPRRVLVVDDSRAQRRILCLSLQRWGYHVTEAASGEEALEKCQAEQFDVVISDWVMPGMTGLDFCKAFRAMPHESYVYFILVTSKSEKGEVADGLDGGADDFLTKPVSADELHARLRAGERILGMQRELVEKNRLIGSTLGELQKLYDSLDRDLIEARKLQQTLVRERYRDFGRGSASILLKPSGHVGGDLVGFFEINARRIAIFSVDVSGHGVASAMMTARLAGLLSGGSPEQNIAMTVGAYGQRDAWPPEMVAVRLNRMMLDDMQVDQYFTMAYAEIDLETGRVQLVQAGHPHPLVMRRDGSIEMIGEGGMPIGLLPDIRFDRIETRLFPGDRLFLVSDGVTECPTPDHQELGVDGLIAILKENDHLDSQALLESLVWNLNAHAGGGDFPDDVSGVLFDYRG</sequence>
<keyword evidence="2" id="KW-0597">Phosphoprotein</keyword>
<dbReference type="RefSeq" id="WP_335422967.1">
    <property type="nucleotide sequence ID" value="NZ_JBALHR010000005.1"/>
</dbReference>
<organism evidence="4 5">
    <name type="scientific">Gemmobacter denitrificans</name>
    <dbReference type="NCBI Taxonomy" id="3123040"/>
    <lineage>
        <taxon>Bacteria</taxon>
        <taxon>Pseudomonadati</taxon>
        <taxon>Pseudomonadota</taxon>
        <taxon>Alphaproteobacteria</taxon>
        <taxon>Rhodobacterales</taxon>
        <taxon>Paracoccaceae</taxon>
        <taxon>Gemmobacter</taxon>
    </lineage>
</organism>
<keyword evidence="1" id="KW-0378">Hydrolase</keyword>
<proteinExistence type="predicted"/>